<name>A0A484KNC6_9ASTE</name>
<dbReference type="Proteomes" id="UP000595140">
    <property type="component" value="Unassembled WGS sequence"/>
</dbReference>
<dbReference type="AlphaFoldDB" id="A0A484KNC6"/>
<protein>
    <submittedName>
        <fullName evidence="2">Uncharacterized protein</fullName>
    </submittedName>
</protein>
<evidence type="ECO:0000313" key="3">
    <source>
        <dbReference type="Proteomes" id="UP000595140"/>
    </source>
</evidence>
<accession>A0A484KNC6</accession>
<gene>
    <name evidence="2" type="ORF">CCAM_LOCUS7240</name>
</gene>
<proteinExistence type="predicted"/>
<evidence type="ECO:0000313" key="2">
    <source>
        <dbReference type="EMBL" id="VFQ65464.1"/>
    </source>
</evidence>
<keyword evidence="3" id="KW-1185">Reference proteome</keyword>
<feature type="compositionally biased region" description="Acidic residues" evidence="1">
    <location>
        <begin position="26"/>
        <end position="45"/>
    </location>
</feature>
<evidence type="ECO:0000256" key="1">
    <source>
        <dbReference type="SAM" id="MobiDB-lite"/>
    </source>
</evidence>
<organism evidence="2 3">
    <name type="scientific">Cuscuta campestris</name>
    <dbReference type="NCBI Taxonomy" id="132261"/>
    <lineage>
        <taxon>Eukaryota</taxon>
        <taxon>Viridiplantae</taxon>
        <taxon>Streptophyta</taxon>
        <taxon>Embryophyta</taxon>
        <taxon>Tracheophyta</taxon>
        <taxon>Spermatophyta</taxon>
        <taxon>Magnoliopsida</taxon>
        <taxon>eudicotyledons</taxon>
        <taxon>Gunneridae</taxon>
        <taxon>Pentapetalae</taxon>
        <taxon>asterids</taxon>
        <taxon>lamiids</taxon>
        <taxon>Solanales</taxon>
        <taxon>Convolvulaceae</taxon>
        <taxon>Cuscuteae</taxon>
        <taxon>Cuscuta</taxon>
        <taxon>Cuscuta subgen. Grammica</taxon>
        <taxon>Cuscuta sect. Cleistogrammica</taxon>
    </lineage>
</organism>
<reference evidence="2 3" key="1">
    <citation type="submission" date="2018-04" db="EMBL/GenBank/DDBJ databases">
        <authorList>
            <person name="Vogel A."/>
        </authorList>
    </citation>
    <scope>NUCLEOTIDE SEQUENCE [LARGE SCALE GENOMIC DNA]</scope>
</reference>
<sequence>MEASDSLQMTLHNYIRRHAGSKDYDFSEFEDKDDEFEEDSDDEESCSSHRRGSNESAMNSLKDKIADNLLRYRVNL</sequence>
<feature type="region of interest" description="Disordered" evidence="1">
    <location>
        <begin position="26"/>
        <end position="59"/>
    </location>
</feature>
<dbReference type="EMBL" id="OOIL02000462">
    <property type="protein sequence ID" value="VFQ65464.1"/>
    <property type="molecule type" value="Genomic_DNA"/>
</dbReference>